<sequence>MDRVTVIMATYNGEKYIEEQIVSILTSSYKNITLYIVDDGSKDSTMEILNRFKKQYPDIIKISQNVTNLGVTQNFLNAINNTTSDYIMLCDQDDVWKKDKIEKTLKRMKQMEIQFGKDTPVAVFTDAYVTDSKLNIIHESFFRSGRLNPRLTDLAHLLMENKLIGCTVMINGALRKILQSKPLPKNARFHDGWLGLMAASFGKISFISEPTLYYRQHEANVVGNRGFLMYVLDRIGNIKKQKKALEALQIQAKEFAELYRDYLDDKKLELILRFSNLSKEGFLRRRLIIIKYGYLKSGIVRNIGLFIIV</sequence>
<dbReference type="PANTHER" id="PTHR22916">
    <property type="entry name" value="GLYCOSYLTRANSFERASE"/>
    <property type="match status" value="1"/>
</dbReference>
<dbReference type="Proteomes" id="UP000236497">
    <property type="component" value="Unassembled WGS sequence"/>
</dbReference>
<name>A0A0H5SH81_HERHM</name>
<dbReference type="InterPro" id="IPR029044">
    <property type="entry name" value="Nucleotide-diphossugar_trans"/>
</dbReference>
<evidence type="ECO:0000259" key="1">
    <source>
        <dbReference type="Pfam" id="PF00535"/>
    </source>
</evidence>
<keyword evidence="3" id="KW-1185">Reference proteome</keyword>
<reference evidence="2 3" key="1">
    <citation type="submission" date="2015-06" db="EMBL/GenBank/DDBJ databases">
        <authorList>
            <person name="Wibberg Daniel"/>
        </authorList>
    </citation>
    <scope>NUCLEOTIDE SEQUENCE [LARGE SCALE GENOMIC DNA]</scope>
    <source>
        <strain evidence="2 3">T3/55T</strain>
    </source>
</reference>
<dbReference type="EMBL" id="CVTD020000017">
    <property type="protein sequence ID" value="CRZ34839.1"/>
    <property type="molecule type" value="Genomic_DNA"/>
</dbReference>
<protein>
    <recommendedName>
        <fullName evidence="1">Glycosyltransferase 2-like domain-containing protein</fullName>
    </recommendedName>
</protein>
<dbReference type="CDD" id="cd04196">
    <property type="entry name" value="GT_2_like_d"/>
    <property type="match status" value="1"/>
</dbReference>
<gene>
    <name evidence="2" type="ORF">HHT355_1638</name>
</gene>
<proteinExistence type="predicted"/>
<dbReference type="Pfam" id="PF00535">
    <property type="entry name" value="Glycos_transf_2"/>
    <property type="match status" value="1"/>
</dbReference>
<evidence type="ECO:0000313" key="3">
    <source>
        <dbReference type="Proteomes" id="UP000236497"/>
    </source>
</evidence>
<dbReference type="GO" id="GO:0016758">
    <property type="term" value="F:hexosyltransferase activity"/>
    <property type="evidence" value="ECO:0007669"/>
    <property type="project" value="UniProtKB-ARBA"/>
</dbReference>
<evidence type="ECO:0000313" key="2">
    <source>
        <dbReference type="EMBL" id="CRZ34839.1"/>
    </source>
</evidence>
<dbReference type="InterPro" id="IPR001173">
    <property type="entry name" value="Glyco_trans_2-like"/>
</dbReference>
<feature type="domain" description="Glycosyltransferase 2-like" evidence="1">
    <location>
        <begin position="5"/>
        <end position="114"/>
    </location>
</feature>
<organism evidence="2 3">
    <name type="scientific">Herbinix hemicellulosilytica</name>
    <dbReference type="NCBI Taxonomy" id="1564487"/>
    <lineage>
        <taxon>Bacteria</taxon>
        <taxon>Bacillati</taxon>
        <taxon>Bacillota</taxon>
        <taxon>Clostridia</taxon>
        <taxon>Lachnospirales</taxon>
        <taxon>Lachnospiraceae</taxon>
        <taxon>Herbinix</taxon>
    </lineage>
</organism>
<dbReference type="Gene3D" id="3.90.550.10">
    <property type="entry name" value="Spore Coat Polysaccharide Biosynthesis Protein SpsA, Chain A"/>
    <property type="match status" value="1"/>
</dbReference>
<dbReference type="RefSeq" id="WP_103202947.1">
    <property type="nucleotide sequence ID" value="NZ_CVTD020000017.1"/>
</dbReference>
<dbReference type="OrthoDB" id="9802649at2"/>
<accession>A0A0H5SH81</accession>
<dbReference type="SUPFAM" id="SSF53448">
    <property type="entry name" value="Nucleotide-diphospho-sugar transferases"/>
    <property type="match status" value="1"/>
</dbReference>
<dbReference type="PANTHER" id="PTHR22916:SF3">
    <property type="entry name" value="UDP-GLCNAC:BETAGAL BETA-1,3-N-ACETYLGLUCOSAMINYLTRANSFERASE-LIKE PROTEIN 1"/>
    <property type="match status" value="1"/>
</dbReference>
<dbReference type="AlphaFoldDB" id="A0A0H5SH81"/>